<dbReference type="Pfam" id="PF07596">
    <property type="entry name" value="SBP_bac_10"/>
    <property type="match status" value="1"/>
</dbReference>
<dbReference type="InterPro" id="IPR011453">
    <property type="entry name" value="DUF1559"/>
</dbReference>
<accession>A0AAW6TUS3</accession>
<evidence type="ECO:0000256" key="1">
    <source>
        <dbReference type="ARBA" id="ARBA00022481"/>
    </source>
</evidence>
<keyword evidence="1" id="KW-0488">Methylation</keyword>
<feature type="domain" description="DUF1559" evidence="3">
    <location>
        <begin position="31"/>
        <end position="138"/>
    </location>
</feature>
<dbReference type="InterPro" id="IPR012902">
    <property type="entry name" value="N_methyl_site"/>
</dbReference>
<dbReference type="SUPFAM" id="SSF54523">
    <property type="entry name" value="Pili subunits"/>
    <property type="match status" value="1"/>
</dbReference>
<dbReference type="NCBIfam" id="TIGR02532">
    <property type="entry name" value="IV_pilin_GFxxxE"/>
    <property type="match status" value="1"/>
</dbReference>
<reference evidence="4" key="1">
    <citation type="submission" date="2023-05" db="EMBL/GenBank/DDBJ databases">
        <title>Anaerotaeda fermentans gen. nov., sp. nov., a novel anaerobic planctomycete of the new family within the order Sedimentisphaerales isolated from Taman Peninsula, Russia.</title>
        <authorList>
            <person name="Khomyakova M.A."/>
            <person name="Merkel A.Y."/>
            <person name="Slobodkin A.I."/>
        </authorList>
    </citation>
    <scope>NUCLEOTIDE SEQUENCE</scope>
    <source>
        <strain evidence="4">M17dextr</strain>
    </source>
</reference>
<dbReference type="InterPro" id="IPR000983">
    <property type="entry name" value="Bac_GSPG_pilin"/>
</dbReference>
<dbReference type="PRINTS" id="PR00813">
    <property type="entry name" value="BCTERIALGSPG"/>
</dbReference>
<dbReference type="Gene3D" id="3.30.700.10">
    <property type="entry name" value="Glycoprotein, Type 4 Pilin"/>
    <property type="match status" value="1"/>
</dbReference>
<dbReference type="PANTHER" id="PTHR30093">
    <property type="entry name" value="GENERAL SECRETION PATHWAY PROTEIN G"/>
    <property type="match status" value="1"/>
</dbReference>
<dbReference type="Pfam" id="PF07963">
    <property type="entry name" value="N_methyl"/>
    <property type="match status" value="1"/>
</dbReference>
<feature type="transmembrane region" description="Helical" evidence="2">
    <location>
        <begin position="6"/>
        <end position="29"/>
    </location>
</feature>
<keyword evidence="2" id="KW-1133">Transmembrane helix</keyword>
<evidence type="ECO:0000259" key="3">
    <source>
        <dbReference type="Pfam" id="PF07596"/>
    </source>
</evidence>
<keyword evidence="5" id="KW-1185">Reference proteome</keyword>
<dbReference type="AlphaFoldDB" id="A0AAW6TUS3"/>
<evidence type="ECO:0000313" key="5">
    <source>
        <dbReference type="Proteomes" id="UP001431776"/>
    </source>
</evidence>
<dbReference type="RefSeq" id="WP_349243619.1">
    <property type="nucleotide sequence ID" value="NZ_JASCXX010000003.1"/>
</dbReference>
<keyword evidence="2" id="KW-0472">Membrane</keyword>
<dbReference type="GO" id="GO:0015628">
    <property type="term" value="P:protein secretion by the type II secretion system"/>
    <property type="evidence" value="ECO:0007669"/>
    <property type="project" value="InterPro"/>
</dbReference>
<dbReference type="Proteomes" id="UP001431776">
    <property type="component" value="Unassembled WGS sequence"/>
</dbReference>
<organism evidence="4 5">
    <name type="scientific">Anaerobaca lacustris</name>
    <dbReference type="NCBI Taxonomy" id="3044600"/>
    <lineage>
        <taxon>Bacteria</taxon>
        <taxon>Pseudomonadati</taxon>
        <taxon>Planctomycetota</taxon>
        <taxon>Phycisphaerae</taxon>
        <taxon>Sedimentisphaerales</taxon>
        <taxon>Anaerobacaceae</taxon>
        <taxon>Anaerobaca</taxon>
    </lineage>
</organism>
<protein>
    <submittedName>
        <fullName evidence="4">Prepilin-type N-terminal cleavage/methylation domain-containing protein</fullName>
    </submittedName>
</protein>
<name>A0AAW6TUS3_9BACT</name>
<evidence type="ECO:0000256" key="2">
    <source>
        <dbReference type="SAM" id="Phobius"/>
    </source>
</evidence>
<dbReference type="InterPro" id="IPR045584">
    <property type="entry name" value="Pilin-like"/>
</dbReference>
<keyword evidence="2" id="KW-0812">Transmembrane</keyword>
<dbReference type="EMBL" id="JASCXX010000003">
    <property type="protein sequence ID" value="MDI6448212.1"/>
    <property type="molecule type" value="Genomic_DNA"/>
</dbReference>
<comment type="caution">
    <text evidence="4">The sequence shown here is derived from an EMBL/GenBank/DDBJ whole genome shotgun (WGS) entry which is preliminary data.</text>
</comment>
<dbReference type="GO" id="GO:0015627">
    <property type="term" value="C:type II protein secretion system complex"/>
    <property type="evidence" value="ECO:0007669"/>
    <property type="project" value="InterPro"/>
</dbReference>
<gene>
    <name evidence="4" type="ORF">QJ522_04065</name>
</gene>
<evidence type="ECO:0000313" key="4">
    <source>
        <dbReference type="EMBL" id="MDI6448212.1"/>
    </source>
</evidence>
<sequence length="266" mass="30448">MKKRAFTLIELLVVIAIIAVLMAILMPSLKRAREQARSLTCRSNVRTLTLAWLMYKDENDGRLVSGQTPGAPISTSNPAAWVVIPPSGASSSIEDKKEYIQQGLLWPYVRELEVYRCPSDRRRNSPGHQYAFRTYSIAGGMNAVPAGTWEIRPCINYTDIKQPATKYVFLAECDPRGYNNGSWVMNPKSRQWVDPFGVWHRDDSSTLGYADGHVEMQRWRSRALMEWNLRSLHEPASFAFYRTPADDEEWADFEVMLKGYAYRSLL</sequence>
<proteinExistence type="predicted"/>